<dbReference type="EMBL" id="BJTG01000003">
    <property type="protein sequence ID" value="GEJ56588.1"/>
    <property type="molecule type" value="Genomic_DNA"/>
</dbReference>
<proteinExistence type="predicted"/>
<dbReference type="Proteomes" id="UP000503640">
    <property type="component" value="Unassembled WGS sequence"/>
</dbReference>
<evidence type="ECO:0000313" key="3">
    <source>
        <dbReference type="Proteomes" id="UP000503640"/>
    </source>
</evidence>
<accession>A0A7I9VK66</accession>
<dbReference type="AlphaFoldDB" id="A0A7I9VK66"/>
<evidence type="ECO:0000313" key="2">
    <source>
        <dbReference type="EMBL" id="GEJ56588.1"/>
    </source>
</evidence>
<evidence type="ECO:0000259" key="1">
    <source>
        <dbReference type="Pfam" id="PF11074"/>
    </source>
</evidence>
<reference evidence="3" key="1">
    <citation type="journal article" date="2020" name="Appl. Environ. Microbiol.">
        <title>Diazotrophic Anaeromyxobacter Isolates from Soils.</title>
        <authorList>
            <person name="Masuda Y."/>
            <person name="Yamanaka H."/>
            <person name="Xu Z.X."/>
            <person name="Shiratori Y."/>
            <person name="Aono T."/>
            <person name="Amachi S."/>
            <person name="Senoo K."/>
            <person name="Itoh H."/>
        </authorList>
    </citation>
    <scope>NUCLEOTIDE SEQUENCE [LARGE SCALE GENOMIC DNA]</scope>
    <source>
        <strain evidence="3">R267</strain>
    </source>
</reference>
<sequence length="110" mass="11521">MPARRKALLRIAGRLVDLLPIVRDHVYHPKFGGSFSMKAVAPALVPGLSYDGLAIGEGGTASAVLEGLLLGGPKAASGAELARLREQLLAYCAQDTLAMVEVVDGLRRLA</sequence>
<dbReference type="InterPro" id="IPR021301">
    <property type="entry name" value="DUF2779"/>
</dbReference>
<dbReference type="Pfam" id="PF11074">
    <property type="entry name" value="DUF2779"/>
    <property type="match status" value="1"/>
</dbReference>
<organism evidence="2 3">
    <name type="scientific">Anaeromyxobacter diazotrophicus</name>
    <dbReference type="NCBI Taxonomy" id="2590199"/>
    <lineage>
        <taxon>Bacteria</taxon>
        <taxon>Pseudomonadati</taxon>
        <taxon>Myxococcota</taxon>
        <taxon>Myxococcia</taxon>
        <taxon>Myxococcales</taxon>
        <taxon>Cystobacterineae</taxon>
        <taxon>Anaeromyxobacteraceae</taxon>
        <taxon>Anaeromyxobacter</taxon>
    </lineage>
</organism>
<dbReference type="RefSeq" id="WP_176064096.1">
    <property type="nucleotide sequence ID" value="NZ_BJTG01000003.1"/>
</dbReference>
<protein>
    <recommendedName>
        <fullName evidence="1">DUF2779 domain-containing protein</fullName>
    </recommendedName>
</protein>
<feature type="domain" description="DUF2779" evidence="1">
    <location>
        <begin position="2"/>
        <end position="36"/>
    </location>
</feature>
<name>A0A7I9VK66_9BACT</name>
<comment type="caution">
    <text evidence="2">The sequence shown here is derived from an EMBL/GenBank/DDBJ whole genome shotgun (WGS) entry which is preliminary data.</text>
</comment>
<keyword evidence="3" id="KW-1185">Reference proteome</keyword>
<gene>
    <name evidence="2" type="ORF">AMYX_13290</name>
</gene>